<keyword evidence="1" id="KW-1133">Transmembrane helix</keyword>
<feature type="transmembrane region" description="Helical" evidence="1">
    <location>
        <begin position="24"/>
        <end position="42"/>
    </location>
</feature>
<keyword evidence="1" id="KW-0812">Transmembrane</keyword>
<protein>
    <submittedName>
        <fullName evidence="2">Uncharacterized protein</fullName>
    </submittedName>
</protein>
<sequence length="165" mass="18301">MQLLFILSVPHWQRRGRHQLCNNILNSTTIVIILTAFLIHLCDGAKGEAVDKKTTNLLKPKTVLPQLHQDTIQEKLSIGVDASQTSNVVKSITSVFRMVREAIAQLRTESSTSRTFFLFPIVATMAPMFLAQMSGVALSILPVTTLLILPALLVPLGVTMFVYWV</sequence>
<keyword evidence="1" id="KW-0472">Membrane</keyword>
<comment type="caution">
    <text evidence="2">The sequence shown here is derived from an EMBL/GenBank/DDBJ whole genome shotgun (WGS) entry which is preliminary data.</text>
</comment>
<evidence type="ECO:0000313" key="2">
    <source>
        <dbReference type="EMBL" id="CAL8068537.1"/>
    </source>
</evidence>
<organism evidence="2 3">
    <name type="scientific">Orchesella dallaii</name>
    <dbReference type="NCBI Taxonomy" id="48710"/>
    <lineage>
        <taxon>Eukaryota</taxon>
        <taxon>Metazoa</taxon>
        <taxon>Ecdysozoa</taxon>
        <taxon>Arthropoda</taxon>
        <taxon>Hexapoda</taxon>
        <taxon>Collembola</taxon>
        <taxon>Entomobryomorpha</taxon>
        <taxon>Entomobryoidea</taxon>
        <taxon>Orchesellidae</taxon>
        <taxon>Orchesellinae</taxon>
        <taxon>Orchesella</taxon>
    </lineage>
</organism>
<keyword evidence="3" id="KW-1185">Reference proteome</keyword>
<feature type="transmembrane region" description="Helical" evidence="1">
    <location>
        <begin position="116"/>
        <end position="140"/>
    </location>
</feature>
<name>A0ABP1PM79_9HEXA</name>
<dbReference type="EMBL" id="CAXLJM020000001">
    <property type="protein sequence ID" value="CAL8068537.1"/>
    <property type="molecule type" value="Genomic_DNA"/>
</dbReference>
<reference evidence="2 3" key="1">
    <citation type="submission" date="2024-08" db="EMBL/GenBank/DDBJ databases">
        <authorList>
            <person name="Cucini C."/>
            <person name="Frati F."/>
        </authorList>
    </citation>
    <scope>NUCLEOTIDE SEQUENCE [LARGE SCALE GENOMIC DNA]</scope>
</reference>
<proteinExistence type="predicted"/>
<dbReference type="Proteomes" id="UP001642540">
    <property type="component" value="Unassembled WGS sequence"/>
</dbReference>
<accession>A0ABP1PM79</accession>
<feature type="transmembrane region" description="Helical" evidence="1">
    <location>
        <begin position="146"/>
        <end position="164"/>
    </location>
</feature>
<gene>
    <name evidence="2" type="ORF">ODALV1_LOCUS319</name>
</gene>
<evidence type="ECO:0000313" key="3">
    <source>
        <dbReference type="Proteomes" id="UP001642540"/>
    </source>
</evidence>
<evidence type="ECO:0000256" key="1">
    <source>
        <dbReference type="SAM" id="Phobius"/>
    </source>
</evidence>